<protein>
    <submittedName>
        <fullName evidence="2">Uncharacterized protein</fullName>
    </submittedName>
</protein>
<reference evidence="2" key="2">
    <citation type="submission" date="2020-05" db="UniProtKB">
        <authorList>
            <consortium name="EnsemblMetazoa"/>
        </authorList>
    </citation>
    <scope>IDENTIFICATION</scope>
    <source>
        <strain evidence="2">IAEA</strain>
    </source>
</reference>
<name>A0A1A9Z4U9_GLOPL</name>
<dbReference type="EnsemblMetazoa" id="GPAI003973-RA">
    <property type="protein sequence ID" value="GPAI003973-PA"/>
    <property type="gene ID" value="GPAI003973"/>
</dbReference>
<dbReference type="AlphaFoldDB" id="A0A1A9Z4U9"/>
<evidence type="ECO:0000256" key="1">
    <source>
        <dbReference type="SAM" id="Phobius"/>
    </source>
</evidence>
<dbReference type="Proteomes" id="UP000092445">
    <property type="component" value="Unassembled WGS sequence"/>
</dbReference>
<sequence>MEDFMSLRAFTSLALRATLHKMMAKHTFCIICPSVNAAMLTRPTPDNISKCGLLMEPAVNIISRVAQITCRKPNQLNCTPLASLVFGSIISFSTEALSKMCKFFRLQTGLMYALLTLQRNPSRNVPWAKTIASSLIISEPFSAIIMVGIFVFPLVMSGIMLASITRNPCIPITRKRGSTTDFGSSDGPIRHVPTGCQALIKKCLI</sequence>
<evidence type="ECO:0000313" key="2">
    <source>
        <dbReference type="EnsemblMetazoa" id="GPAI003973-PA"/>
    </source>
</evidence>
<dbReference type="VEuPathDB" id="VectorBase:GPAI003973"/>
<organism evidence="2 3">
    <name type="scientific">Glossina pallidipes</name>
    <name type="common">Tsetse fly</name>
    <dbReference type="NCBI Taxonomy" id="7398"/>
    <lineage>
        <taxon>Eukaryota</taxon>
        <taxon>Metazoa</taxon>
        <taxon>Ecdysozoa</taxon>
        <taxon>Arthropoda</taxon>
        <taxon>Hexapoda</taxon>
        <taxon>Insecta</taxon>
        <taxon>Pterygota</taxon>
        <taxon>Neoptera</taxon>
        <taxon>Endopterygota</taxon>
        <taxon>Diptera</taxon>
        <taxon>Brachycera</taxon>
        <taxon>Muscomorpha</taxon>
        <taxon>Hippoboscoidea</taxon>
        <taxon>Glossinidae</taxon>
        <taxon>Glossina</taxon>
    </lineage>
</organism>
<reference evidence="3" key="1">
    <citation type="submission" date="2014-03" db="EMBL/GenBank/DDBJ databases">
        <authorList>
            <person name="Aksoy S."/>
            <person name="Warren W."/>
            <person name="Wilson R.K."/>
        </authorList>
    </citation>
    <scope>NUCLEOTIDE SEQUENCE [LARGE SCALE GENOMIC DNA]</scope>
    <source>
        <strain evidence="3">IAEA</strain>
    </source>
</reference>
<proteinExistence type="predicted"/>
<keyword evidence="1" id="KW-0472">Membrane</keyword>
<feature type="transmembrane region" description="Helical" evidence="1">
    <location>
        <begin position="141"/>
        <end position="164"/>
    </location>
</feature>
<accession>A0A1A9Z4U9</accession>
<keyword evidence="3" id="KW-1185">Reference proteome</keyword>
<evidence type="ECO:0000313" key="3">
    <source>
        <dbReference type="Proteomes" id="UP000092445"/>
    </source>
</evidence>
<keyword evidence="1" id="KW-0812">Transmembrane</keyword>
<keyword evidence="1" id="KW-1133">Transmembrane helix</keyword>